<proteinExistence type="inferred from homology"/>
<evidence type="ECO:0000313" key="6">
    <source>
        <dbReference type="EMBL" id="KAF4373299.1"/>
    </source>
</evidence>
<dbReference type="PANTHER" id="PTHR22835:SF219">
    <property type="entry name" value="GDSL-LIKE LIPASE_ACYLHYDROLASE"/>
    <property type="match status" value="1"/>
</dbReference>
<dbReference type="InterPro" id="IPR036514">
    <property type="entry name" value="SGNH_hydro_sf"/>
</dbReference>
<keyword evidence="4" id="KW-0325">Glycoprotein</keyword>
<feature type="chain" id="PRO_5029506111" description="GDSL esterase/lipase" evidence="5">
    <location>
        <begin position="31"/>
        <end position="1146"/>
    </location>
</feature>
<organism evidence="6 7">
    <name type="scientific">Cannabis sativa</name>
    <name type="common">Hemp</name>
    <name type="synonym">Marijuana</name>
    <dbReference type="NCBI Taxonomy" id="3483"/>
    <lineage>
        <taxon>Eukaryota</taxon>
        <taxon>Viridiplantae</taxon>
        <taxon>Streptophyta</taxon>
        <taxon>Embryophyta</taxon>
        <taxon>Tracheophyta</taxon>
        <taxon>Spermatophyta</taxon>
        <taxon>Magnoliopsida</taxon>
        <taxon>eudicotyledons</taxon>
        <taxon>Gunneridae</taxon>
        <taxon>Pentapetalae</taxon>
        <taxon>rosids</taxon>
        <taxon>fabids</taxon>
        <taxon>Rosales</taxon>
        <taxon>Cannabaceae</taxon>
        <taxon>Cannabis</taxon>
    </lineage>
</organism>
<feature type="signal peptide" evidence="5">
    <location>
        <begin position="1"/>
        <end position="30"/>
    </location>
</feature>
<keyword evidence="2 5" id="KW-0732">Signal</keyword>
<evidence type="ECO:0000256" key="2">
    <source>
        <dbReference type="ARBA" id="ARBA00022729"/>
    </source>
</evidence>
<dbReference type="Pfam" id="PF00657">
    <property type="entry name" value="Lipase_GDSL"/>
    <property type="match status" value="3"/>
</dbReference>
<evidence type="ECO:0000313" key="7">
    <source>
        <dbReference type="Proteomes" id="UP000583929"/>
    </source>
</evidence>
<evidence type="ECO:0000256" key="1">
    <source>
        <dbReference type="ARBA" id="ARBA00008668"/>
    </source>
</evidence>
<keyword evidence="7" id="KW-1185">Reference proteome</keyword>
<evidence type="ECO:0000256" key="5">
    <source>
        <dbReference type="SAM" id="SignalP"/>
    </source>
</evidence>
<comment type="caution">
    <text evidence="6">The sequence shown here is derived from an EMBL/GenBank/DDBJ whole genome shotgun (WGS) entry which is preliminary data.</text>
</comment>
<reference evidence="6 7" key="1">
    <citation type="journal article" date="2020" name="bioRxiv">
        <title>Sequence and annotation of 42 cannabis genomes reveals extensive copy number variation in cannabinoid synthesis and pathogen resistance genes.</title>
        <authorList>
            <person name="Mckernan K.J."/>
            <person name="Helbert Y."/>
            <person name="Kane L.T."/>
            <person name="Ebling H."/>
            <person name="Zhang L."/>
            <person name="Liu B."/>
            <person name="Eaton Z."/>
            <person name="Mclaughlin S."/>
            <person name="Kingan S."/>
            <person name="Baybayan P."/>
            <person name="Concepcion G."/>
            <person name="Jordan M."/>
            <person name="Riva A."/>
            <person name="Barbazuk W."/>
            <person name="Harkins T."/>
        </authorList>
    </citation>
    <scope>NUCLEOTIDE SEQUENCE [LARGE SCALE GENOMIC DNA]</scope>
    <source>
        <strain evidence="7">cv. Jamaican Lion 4</strain>
        <tissue evidence="6">Leaf</tissue>
    </source>
</reference>
<keyword evidence="3" id="KW-0378">Hydrolase</keyword>
<dbReference type="Proteomes" id="UP000583929">
    <property type="component" value="Unassembled WGS sequence"/>
</dbReference>
<comment type="similarity">
    <text evidence="1">Belongs to the 'GDSL' lipolytic enzyme family.</text>
</comment>
<evidence type="ECO:0008006" key="8">
    <source>
        <dbReference type="Google" id="ProtNLM"/>
    </source>
</evidence>
<gene>
    <name evidence="6" type="ORF">G4B88_007312</name>
</gene>
<dbReference type="CDD" id="cd01837">
    <property type="entry name" value="SGNH_plant_lipase_like"/>
    <property type="match status" value="3"/>
</dbReference>
<accession>A0A7J6FUB8</accession>
<sequence length="1146" mass="127447">MKRMEFRASILLLLFTSFLLTWVNFLSVEGDDSMGYCKFPAIYNFGDSNSDTGGIAAAFYQMAPQCGETFFHRPSGRGCDGRLIIDFIAKELGLPYLSAYLNSIGANFKHGANFATGGSTIRRLNESVFLNGVSPFSLDIQVVQFTQFKSRTGWFFKNDNKSSHRRNLPRPEEFSKALYTFDIGQNDIAAGFRSMTVEQFKLQIPDIINQFGPLGCLAVSLNYSPSPDPNTYDPIGCDKAQNDMSKEFNTKLKHKVIELRQTLSDAALTYVDLFAAKYQLIANANKLGFLDKASICCGYHKDNDHVWCGNKGKIFNGSEVYADSCEDPSLYISWDGVHYTEAANNWIANHILNGFMDLYNTYFELRKMGITTNSARFIFVSFLATWVLGVEEVNGDSVHCKYPAIFNFGDSNSDTGSISAAFFPRPAPNGVTFFHSPAGRVGDGRLIVDFIAKYFGLPYLSPYLDSFGTKFRHGANFATGGATIRRSNDSLFISAKRNSDIRKNFPRPKDFSKSLFIVDIGQNDLAAGFRNMMMTKEKLVAEIPDLMNLFSLGIQFLYQQGARTFWIHNTGPIGCLPSTLFDVRNPVPGFLDGNGCIKSRNDMAKEFNRQLKRKVSELKAQLPFAALTYVDMYAAKYSLISNAKKLGFYENLNICCGSFKDGVRKYCGNNILKNGTQYFVNPCKDPSLHISWDGIHYTEAANRWITNQIIKGSFSDPNNIVFVFKLVLTLSLVQYSLSLKWASDHMSQTRLATLKMGFWRKFLGGFLVLCVLGVGGEVEEEPPTAAAAASPPCSFPALYNFGDSNSDTGGISAAFEPIPAPYGEGFFHKPSGRDCDGRLIVDFIAERIGLPYLSAYLNSLGTNYRHGANFATGGSTIRRPNETIYEYGISPFSLDMQIVQFNQFKARTKELYEQAAKTPSERSKLPNPDEFSKALYTFDIGQNDLSVGFRKLSSEQLLAALPDIVNQLAKAVQNIYQQGGRSFWIHNTGPIGCLPVNFFYNLNPPPDFVDQYGCVKTQNEMAVEFNKKLKERVIKLRTELPEAAITYVDVYAAKTGMIGNAKAQGFTDPLKVCCGYHVKYDHVWCGTKSLVNGSAVFGSACENPSTAISWDGVHYSQAANQWVASRILNGSLTDPPIPVTQACKRH</sequence>
<dbReference type="GO" id="GO:0016788">
    <property type="term" value="F:hydrolase activity, acting on ester bonds"/>
    <property type="evidence" value="ECO:0007669"/>
    <property type="project" value="InterPro"/>
</dbReference>
<protein>
    <recommendedName>
        <fullName evidence="8">GDSL esterase/lipase</fullName>
    </recommendedName>
</protein>
<dbReference type="EMBL" id="JAATIQ010000180">
    <property type="protein sequence ID" value="KAF4373299.1"/>
    <property type="molecule type" value="Genomic_DNA"/>
</dbReference>
<dbReference type="Gene3D" id="3.40.50.1110">
    <property type="entry name" value="SGNH hydrolase"/>
    <property type="match status" value="3"/>
</dbReference>
<dbReference type="InterPro" id="IPR035669">
    <property type="entry name" value="SGNH_plant_lipase-like"/>
</dbReference>
<evidence type="ECO:0000256" key="3">
    <source>
        <dbReference type="ARBA" id="ARBA00022801"/>
    </source>
</evidence>
<evidence type="ECO:0000256" key="4">
    <source>
        <dbReference type="ARBA" id="ARBA00023180"/>
    </source>
</evidence>
<name>A0A7J6FUB8_CANSA</name>
<dbReference type="SUPFAM" id="SSF52266">
    <property type="entry name" value="SGNH hydrolase"/>
    <property type="match status" value="3"/>
</dbReference>
<dbReference type="AlphaFoldDB" id="A0A7J6FUB8"/>
<dbReference type="PANTHER" id="PTHR22835">
    <property type="entry name" value="ZINC FINGER FYVE DOMAIN CONTAINING PROTEIN"/>
    <property type="match status" value="1"/>
</dbReference>
<dbReference type="InterPro" id="IPR001087">
    <property type="entry name" value="GDSL"/>
</dbReference>